<dbReference type="EMBL" id="JAJJMB010012966">
    <property type="protein sequence ID" value="KAI3872136.1"/>
    <property type="molecule type" value="Genomic_DNA"/>
</dbReference>
<dbReference type="AlphaFoldDB" id="A0AAD4X927"/>
<evidence type="ECO:0000313" key="2">
    <source>
        <dbReference type="Proteomes" id="UP001202328"/>
    </source>
</evidence>
<protein>
    <submittedName>
        <fullName evidence="1">Uncharacterized protein</fullName>
    </submittedName>
</protein>
<gene>
    <name evidence="1" type="ORF">MKW98_011628</name>
</gene>
<reference evidence="1" key="1">
    <citation type="submission" date="2022-04" db="EMBL/GenBank/DDBJ databases">
        <title>A functionally conserved STORR gene fusion in Papaver species that diverged 16.8 million years ago.</title>
        <authorList>
            <person name="Catania T."/>
        </authorList>
    </citation>
    <scope>NUCLEOTIDE SEQUENCE</scope>
    <source>
        <strain evidence="1">S-188037</strain>
    </source>
</reference>
<proteinExistence type="predicted"/>
<comment type="caution">
    <text evidence="1">The sequence shown here is derived from an EMBL/GenBank/DDBJ whole genome shotgun (WGS) entry which is preliminary data.</text>
</comment>
<organism evidence="1 2">
    <name type="scientific">Papaver atlanticum</name>
    <dbReference type="NCBI Taxonomy" id="357466"/>
    <lineage>
        <taxon>Eukaryota</taxon>
        <taxon>Viridiplantae</taxon>
        <taxon>Streptophyta</taxon>
        <taxon>Embryophyta</taxon>
        <taxon>Tracheophyta</taxon>
        <taxon>Spermatophyta</taxon>
        <taxon>Magnoliopsida</taxon>
        <taxon>Ranunculales</taxon>
        <taxon>Papaveraceae</taxon>
        <taxon>Papaveroideae</taxon>
        <taxon>Papaver</taxon>
    </lineage>
</organism>
<sequence length="124" mass="14269">MRDTLLEVTQVQMPSSLRRLFCTLLSLWNPTRVRELWDEFLPHLIEDHLRSNTEQGAINLLLQEISSTLGPDLMKKYKFPAITEDVGTSGTNDLVMEEKSIHIPPKDLSAIGRLNNDQRHAFDR</sequence>
<evidence type="ECO:0000313" key="1">
    <source>
        <dbReference type="EMBL" id="KAI3872136.1"/>
    </source>
</evidence>
<keyword evidence="2" id="KW-1185">Reference proteome</keyword>
<dbReference type="Proteomes" id="UP001202328">
    <property type="component" value="Unassembled WGS sequence"/>
</dbReference>
<name>A0AAD4X927_9MAGN</name>
<accession>A0AAD4X927</accession>